<dbReference type="OrthoDB" id="18170at2759"/>
<dbReference type="AlphaFoldDB" id="S7Q083"/>
<dbReference type="Pfam" id="PF01040">
    <property type="entry name" value="UbiA"/>
    <property type="match status" value="1"/>
</dbReference>
<feature type="transmembrane region" description="Helical" evidence="8">
    <location>
        <begin position="159"/>
        <end position="177"/>
    </location>
</feature>
<dbReference type="KEGG" id="gtr:GLOTRDRAFT_45519"/>
<dbReference type="CDD" id="cd13959">
    <property type="entry name" value="PT_UbiA_COQ2"/>
    <property type="match status" value="1"/>
</dbReference>
<keyword evidence="10" id="KW-1185">Reference proteome</keyword>
<organism evidence="9 10">
    <name type="scientific">Gloeophyllum trabeum (strain ATCC 11539 / FP-39264 / Madison 617)</name>
    <name type="common">Brown rot fungus</name>
    <dbReference type="NCBI Taxonomy" id="670483"/>
    <lineage>
        <taxon>Eukaryota</taxon>
        <taxon>Fungi</taxon>
        <taxon>Dikarya</taxon>
        <taxon>Basidiomycota</taxon>
        <taxon>Agaricomycotina</taxon>
        <taxon>Agaricomycetes</taxon>
        <taxon>Gloeophyllales</taxon>
        <taxon>Gloeophyllaceae</taxon>
        <taxon>Gloeophyllum</taxon>
    </lineage>
</organism>
<keyword evidence="4" id="KW-0808">Transferase</keyword>
<dbReference type="GO" id="GO:0005743">
    <property type="term" value="C:mitochondrial inner membrane"/>
    <property type="evidence" value="ECO:0007669"/>
    <property type="project" value="TreeGrafter"/>
</dbReference>
<comment type="cofactor">
    <cofactor evidence="1">
        <name>Mg(2+)</name>
        <dbReference type="ChEBI" id="CHEBI:18420"/>
    </cofactor>
</comment>
<dbReference type="GeneID" id="19306348"/>
<dbReference type="HOGENOM" id="CLU_034879_1_1_1"/>
<keyword evidence="6 8" id="KW-1133">Transmembrane helix</keyword>
<dbReference type="PANTHER" id="PTHR11048">
    <property type="entry name" value="PRENYLTRANSFERASES"/>
    <property type="match status" value="1"/>
</dbReference>
<dbReference type="STRING" id="670483.S7Q083"/>
<gene>
    <name evidence="9" type="ORF">GLOTRDRAFT_45519</name>
</gene>
<comment type="subcellular location">
    <subcellularLocation>
        <location evidence="2">Membrane</location>
        <topology evidence="2">Multi-pass membrane protein</topology>
    </subcellularLocation>
</comment>
<dbReference type="RefSeq" id="XP_007868168.1">
    <property type="nucleotide sequence ID" value="XM_007869977.1"/>
</dbReference>
<feature type="non-terminal residue" evidence="9">
    <location>
        <position position="1"/>
    </location>
</feature>
<evidence type="ECO:0000313" key="10">
    <source>
        <dbReference type="Proteomes" id="UP000030669"/>
    </source>
</evidence>
<keyword evidence="5 8" id="KW-0812">Transmembrane</keyword>
<evidence type="ECO:0008006" key="11">
    <source>
        <dbReference type="Google" id="ProtNLM"/>
    </source>
</evidence>
<dbReference type="OMA" id="QVARCRV"/>
<reference evidence="9 10" key="1">
    <citation type="journal article" date="2012" name="Science">
        <title>The Paleozoic origin of enzymatic lignin decomposition reconstructed from 31 fungal genomes.</title>
        <authorList>
            <person name="Floudas D."/>
            <person name="Binder M."/>
            <person name="Riley R."/>
            <person name="Barry K."/>
            <person name="Blanchette R.A."/>
            <person name="Henrissat B."/>
            <person name="Martinez A.T."/>
            <person name="Otillar R."/>
            <person name="Spatafora J.W."/>
            <person name="Yadav J.S."/>
            <person name="Aerts A."/>
            <person name="Benoit I."/>
            <person name="Boyd A."/>
            <person name="Carlson A."/>
            <person name="Copeland A."/>
            <person name="Coutinho P.M."/>
            <person name="de Vries R.P."/>
            <person name="Ferreira P."/>
            <person name="Findley K."/>
            <person name="Foster B."/>
            <person name="Gaskell J."/>
            <person name="Glotzer D."/>
            <person name="Gorecki P."/>
            <person name="Heitman J."/>
            <person name="Hesse C."/>
            <person name="Hori C."/>
            <person name="Igarashi K."/>
            <person name="Jurgens J.A."/>
            <person name="Kallen N."/>
            <person name="Kersten P."/>
            <person name="Kohler A."/>
            <person name="Kuees U."/>
            <person name="Kumar T.K.A."/>
            <person name="Kuo A."/>
            <person name="LaButti K."/>
            <person name="Larrondo L.F."/>
            <person name="Lindquist E."/>
            <person name="Ling A."/>
            <person name="Lombard V."/>
            <person name="Lucas S."/>
            <person name="Lundell T."/>
            <person name="Martin R."/>
            <person name="McLaughlin D.J."/>
            <person name="Morgenstern I."/>
            <person name="Morin E."/>
            <person name="Murat C."/>
            <person name="Nagy L.G."/>
            <person name="Nolan M."/>
            <person name="Ohm R.A."/>
            <person name="Patyshakuliyeva A."/>
            <person name="Rokas A."/>
            <person name="Ruiz-Duenas F.J."/>
            <person name="Sabat G."/>
            <person name="Salamov A."/>
            <person name="Samejima M."/>
            <person name="Schmutz J."/>
            <person name="Slot J.C."/>
            <person name="St John F."/>
            <person name="Stenlid J."/>
            <person name="Sun H."/>
            <person name="Sun S."/>
            <person name="Syed K."/>
            <person name="Tsang A."/>
            <person name="Wiebenga A."/>
            <person name="Young D."/>
            <person name="Pisabarro A."/>
            <person name="Eastwood D.C."/>
            <person name="Martin F."/>
            <person name="Cullen D."/>
            <person name="Grigoriev I.V."/>
            <person name="Hibbett D.S."/>
        </authorList>
    </citation>
    <scope>NUCLEOTIDE SEQUENCE [LARGE SCALE GENOMIC DNA]</scope>
    <source>
        <strain evidence="9 10">ATCC 11539</strain>
    </source>
</reference>
<dbReference type="EMBL" id="KB469306">
    <property type="protein sequence ID" value="EPQ52932.1"/>
    <property type="molecule type" value="Genomic_DNA"/>
</dbReference>
<dbReference type="eggNOG" id="KOG1381">
    <property type="taxonomic scope" value="Eukaryota"/>
</dbReference>
<evidence type="ECO:0000256" key="5">
    <source>
        <dbReference type="ARBA" id="ARBA00022692"/>
    </source>
</evidence>
<proteinExistence type="inferred from homology"/>
<feature type="transmembrane region" description="Helical" evidence="8">
    <location>
        <begin position="134"/>
        <end position="153"/>
    </location>
</feature>
<feature type="transmembrane region" description="Helical" evidence="8">
    <location>
        <begin position="67"/>
        <end position="84"/>
    </location>
</feature>
<evidence type="ECO:0000256" key="8">
    <source>
        <dbReference type="SAM" id="Phobius"/>
    </source>
</evidence>
<accession>S7Q083</accession>
<name>S7Q083_GLOTA</name>
<sequence length="222" mass="24863">ERTKTRPLASGAISLNEALICLLLHLIACAWMISWSNSVAQGFALFGVFPLHALYPLMKRWIDWPQAWLGLAMNWGFTVAWAGETGRMDLSLFIPLIIGSACWTIVYDTIYACQDKEDDRKAGVKSTALLFGSEVRPILSCFAAIFIGCLWHVGVVNEHSAPFFIISIAGAAMHLIWQLRTVDVDDPADCWGKFKANGDTGFIIWAGILADYILMEWQYHQY</sequence>
<dbReference type="GO" id="GO:0008412">
    <property type="term" value="F:4-hydroxybenzoate polyprenyltransferase activity"/>
    <property type="evidence" value="ECO:0007669"/>
    <property type="project" value="TreeGrafter"/>
</dbReference>
<comment type="similarity">
    <text evidence="3">Belongs to the UbiA prenyltransferase family.</text>
</comment>
<evidence type="ECO:0000256" key="6">
    <source>
        <dbReference type="ARBA" id="ARBA00022989"/>
    </source>
</evidence>
<evidence type="ECO:0000256" key="3">
    <source>
        <dbReference type="ARBA" id="ARBA00005985"/>
    </source>
</evidence>
<feature type="transmembrane region" description="Helical" evidence="8">
    <location>
        <begin position="90"/>
        <end position="113"/>
    </location>
</feature>
<evidence type="ECO:0000313" key="9">
    <source>
        <dbReference type="EMBL" id="EPQ52932.1"/>
    </source>
</evidence>
<evidence type="ECO:0000256" key="7">
    <source>
        <dbReference type="ARBA" id="ARBA00023136"/>
    </source>
</evidence>
<evidence type="ECO:0000256" key="1">
    <source>
        <dbReference type="ARBA" id="ARBA00001946"/>
    </source>
</evidence>
<dbReference type="InterPro" id="IPR000537">
    <property type="entry name" value="UbiA_prenyltransferase"/>
</dbReference>
<dbReference type="FunFam" id="1.20.120.1780:FF:000001">
    <property type="entry name" value="4-hydroxybenzoate octaprenyltransferase"/>
    <property type="match status" value="1"/>
</dbReference>
<feature type="transmembrane region" description="Helical" evidence="8">
    <location>
        <begin position="12"/>
        <end position="33"/>
    </location>
</feature>
<dbReference type="PANTHER" id="PTHR11048:SF28">
    <property type="entry name" value="4-HYDROXYBENZOATE POLYPRENYLTRANSFERASE, MITOCHONDRIAL"/>
    <property type="match status" value="1"/>
</dbReference>
<dbReference type="Gene3D" id="1.20.120.1780">
    <property type="entry name" value="UbiA prenyltransferase"/>
    <property type="match status" value="1"/>
</dbReference>
<evidence type="ECO:0000256" key="4">
    <source>
        <dbReference type="ARBA" id="ARBA00022679"/>
    </source>
</evidence>
<protein>
    <recommendedName>
        <fullName evidence="11">UbiA prenyltransferase</fullName>
    </recommendedName>
</protein>
<evidence type="ECO:0000256" key="2">
    <source>
        <dbReference type="ARBA" id="ARBA00004141"/>
    </source>
</evidence>
<dbReference type="InterPro" id="IPR039653">
    <property type="entry name" value="Prenyltransferase"/>
</dbReference>
<dbReference type="Proteomes" id="UP000030669">
    <property type="component" value="Unassembled WGS sequence"/>
</dbReference>
<dbReference type="Gene3D" id="1.10.357.140">
    <property type="entry name" value="UbiA prenyltransferase"/>
    <property type="match status" value="1"/>
</dbReference>
<dbReference type="GO" id="GO:0006744">
    <property type="term" value="P:ubiquinone biosynthetic process"/>
    <property type="evidence" value="ECO:0007669"/>
    <property type="project" value="TreeGrafter"/>
</dbReference>
<keyword evidence="7 8" id="KW-0472">Membrane</keyword>
<dbReference type="InterPro" id="IPR044878">
    <property type="entry name" value="UbiA_sf"/>
</dbReference>